<dbReference type="InterPro" id="IPR013785">
    <property type="entry name" value="Aldolase_TIM"/>
</dbReference>
<dbReference type="PANTHER" id="PTHR21057">
    <property type="entry name" value="PHOSPHO-2-DEHYDRO-3-DEOXYHEPTONATE ALDOLASE"/>
    <property type="match status" value="1"/>
</dbReference>
<protein>
    <recommendedName>
        <fullName evidence="8">2-dehydro-3-deoxyphosphooctonate aldolase</fullName>
        <ecNumber evidence="8">2.5.1.55</ecNumber>
    </recommendedName>
    <alternativeName>
        <fullName evidence="8">3-deoxy-D-manno-octulosonic acid 8-phosphate synthase</fullName>
    </alternativeName>
    <alternativeName>
        <fullName evidence="8">KDO-8-phosphate synthase</fullName>
        <shortName evidence="8">KDO 8-P synthase</shortName>
        <shortName evidence="8">KDOPS</shortName>
    </alternativeName>
    <alternativeName>
        <fullName evidence="8">Phospho-2-dehydro-3-deoxyoctonate aldolase</fullName>
    </alternativeName>
</protein>
<evidence type="ECO:0000313" key="11">
    <source>
        <dbReference type="Proteomes" id="UP000199328"/>
    </source>
</evidence>
<dbReference type="NCBIfam" id="TIGR01362">
    <property type="entry name" value="KDO8P_synth"/>
    <property type="match status" value="1"/>
</dbReference>
<dbReference type="GO" id="GO:0005737">
    <property type="term" value="C:cytoplasm"/>
    <property type="evidence" value="ECO:0007669"/>
    <property type="project" value="UniProtKB-SubCell"/>
</dbReference>
<sequence>MRHVSVGGVELGNDLPLALIAGPCQIESEAHARMMAGRLAGIAEAAGVPLIFKSSFDKANRTSADAPRGVGMEEGLAILARIKRDFGLPVTTDVHLPGQCAAAAEAVDLLQIPAFLCRQTDLLIAAGATGKPVNIKKGQFLAPADMTHAAAKVAAGGGEAVVLTERGTFFGYHALVADMTGLEVMRASGHPVVMDATHAVQSPGGASGRSGGNRRMAPVLARAAVAVGVAAVFLETHDDPDRAPSDGPNMLPLSWLPDLLAELVALDRVAKARRTGF</sequence>
<dbReference type="UniPathway" id="UPA00030"/>
<dbReference type="STRING" id="990712.SAMN05216257_104253"/>
<dbReference type="InterPro" id="IPR006218">
    <property type="entry name" value="DAHP1/KDSA"/>
</dbReference>
<dbReference type="Gene3D" id="3.20.20.70">
    <property type="entry name" value="Aldolase class I"/>
    <property type="match status" value="1"/>
</dbReference>
<comment type="pathway">
    <text evidence="2">Bacterial outer membrane biogenesis; lipopolysaccharide biosynthesis.</text>
</comment>
<evidence type="ECO:0000256" key="3">
    <source>
        <dbReference type="ARBA" id="ARBA00004845"/>
    </source>
</evidence>
<dbReference type="RefSeq" id="WP_092500466.1">
    <property type="nucleotide sequence ID" value="NZ_FNFV01000004.1"/>
</dbReference>
<comment type="pathway">
    <text evidence="3 8">Carbohydrate biosynthesis; 3-deoxy-D-manno-octulosonate biosynthesis; 3-deoxy-D-manno-octulosonate from D-ribulose 5-phosphate: step 2/3.</text>
</comment>
<evidence type="ECO:0000313" key="10">
    <source>
        <dbReference type="EMBL" id="SDK73948.1"/>
    </source>
</evidence>
<evidence type="ECO:0000256" key="6">
    <source>
        <dbReference type="ARBA" id="ARBA00022679"/>
    </source>
</evidence>
<dbReference type="HAMAP" id="MF_00056">
    <property type="entry name" value="KDO8P_synth"/>
    <property type="match status" value="1"/>
</dbReference>
<name>A0A1G9ECY9_9RHOB</name>
<reference evidence="11" key="1">
    <citation type="submission" date="2016-10" db="EMBL/GenBank/DDBJ databases">
        <authorList>
            <person name="Varghese N."/>
            <person name="Submissions S."/>
        </authorList>
    </citation>
    <scope>NUCLEOTIDE SEQUENCE [LARGE SCALE GENOMIC DNA]</scope>
    <source>
        <strain evidence="11">CGMCC 1.10789</strain>
    </source>
</reference>
<evidence type="ECO:0000256" key="4">
    <source>
        <dbReference type="ARBA" id="ARBA00010499"/>
    </source>
</evidence>
<comment type="similarity">
    <text evidence="4 8">Belongs to the KdsA family.</text>
</comment>
<dbReference type="OrthoDB" id="9776934at2"/>
<dbReference type="GO" id="GO:0008676">
    <property type="term" value="F:3-deoxy-8-phosphooctulonate synthase activity"/>
    <property type="evidence" value="ECO:0007669"/>
    <property type="project" value="UniProtKB-UniRule"/>
</dbReference>
<keyword evidence="6 8" id="KW-0808">Transferase</keyword>
<evidence type="ECO:0000259" key="9">
    <source>
        <dbReference type="Pfam" id="PF00793"/>
    </source>
</evidence>
<gene>
    <name evidence="8" type="primary">kdsA</name>
    <name evidence="10" type="ORF">SAMN05216257_104253</name>
</gene>
<organism evidence="10 11">
    <name type="scientific">Meinhardsimonia xiamenensis</name>
    <dbReference type="NCBI Taxonomy" id="990712"/>
    <lineage>
        <taxon>Bacteria</taxon>
        <taxon>Pseudomonadati</taxon>
        <taxon>Pseudomonadota</taxon>
        <taxon>Alphaproteobacteria</taxon>
        <taxon>Rhodobacterales</taxon>
        <taxon>Paracoccaceae</taxon>
        <taxon>Meinhardsimonia</taxon>
    </lineage>
</organism>
<proteinExistence type="inferred from homology"/>
<evidence type="ECO:0000256" key="5">
    <source>
        <dbReference type="ARBA" id="ARBA00022490"/>
    </source>
</evidence>
<comment type="catalytic activity">
    <reaction evidence="7 8">
        <text>D-arabinose 5-phosphate + phosphoenolpyruvate + H2O = 3-deoxy-alpha-D-manno-2-octulosonate-8-phosphate + phosphate</text>
        <dbReference type="Rhea" id="RHEA:14053"/>
        <dbReference type="ChEBI" id="CHEBI:15377"/>
        <dbReference type="ChEBI" id="CHEBI:43474"/>
        <dbReference type="ChEBI" id="CHEBI:57693"/>
        <dbReference type="ChEBI" id="CHEBI:58702"/>
        <dbReference type="ChEBI" id="CHEBI:85985"/>
        <dbReference type="EC" id="2.5.1.55"/>
    </reaction>
</comment>
<keyword evidence="11" id="KW-1185">Reference proteome</keyword>
<evidence type="ECO:0000256" key="8">
    <source>
        <dbReference type="HAMAP-Rule" id="MF_00056"/>
    </source>
</evidence>
<evidence type="ECO:0000256" key="2">
    <source>
        <dbReference type="ARBA" id="ARBA00004756"/>
    </source>
</evidence>
<evidence type="ECO:0000256" key="7">
    <source>
        <dbReference type="ARBA" id="ARBA00049112"/>
    </source>
</evidence>
<dbReference type="InterPro" id="IPR006269">
    <property type="entry name" value="KDO8P_synthase"/>
</dbReference>
<dbReference type="GO" id="GO:0019294">
    <property type="term" value="P:keto-3-deoxy-D-manno-octulosonic acid biosynthetic process"/>
    <property type="evidence" value="ECO:0007669"/>
    <property type="project" value="UniProtKB-UniRule"/>
</dbReference>
<dbReference type="Pfam" id="PF00793">
    <property type="entry name" value="DAHP_synth_1"/>
    <property type="match status" value="1"/>
</dbReference>
<accession>A0A1G9ECY9</accession>
<dbReference type="AlphaFoldDB" id="A0A1G9ECY9"/>
<dbReference type="SUPFAM" id="SSF51569">
    <property type="entry name" value="Aldolase"/>
    <property type="match status" value="1"/>
</dbReference>
<dbReference type="EMBL" id="FNFV01000004">
    <property type="protein sequence ID" value="SDK73948.1"/>
    <property type="molecule type" value="Genomic_DNA"/>
</dbReference>
<dbReference type="EC" id="2.5.1.55" evidence="8"/>
<comment type="subcellular location">
    <subcellularLocation>
        <location evidence="1 8">Cytoplasm</location>
    </subcellularLocation>
</comment>
<keyword evidence="5 8" id="KW-0963">Cytoplasm</keyword>
<dbReference type="NCBIfam" id="NF003543">
    <property type="entry name" value="PRK05198.1"/>
    <property type="match status" value="1"/>
</dbReference>
<feature type="domain" description="DAHP synthetase I/KDSA" evidence="9">
    <location>
        <begin position="8"/>
        <end position="256"/>
    </location>
</feature>
<evidence type="ECO:0000256" key="1">
    <source>
        <dbReference type="ARBA" id="ARBA00004496"/>
    </source>
</evidence>
<dbReference type="UniPathway" id="UPA00357">
    <property type="reaction ID" value="UER00474"/>
</dbReference>
<dbReference type="Proteomes" id="UP000199328">
    <property type="component" value="Unassembled WGS sequence"/>
</dbReference>
<keyword evidence="8" id="KW-0448">Lipopolysaccharide biosynthesis</keyword>